<accession>A0A011WUR3</accession>
<dbReference type="RefSeq" id="WP_037285051.1">
    <property type="nucleotide sequence ID" value="NZ_JEOB01000001.1"/>
</dbReference>
<evidence type="ECO:0000313" key="3">
    <source>
        <dbReference type="EMBL" id="EXM40765.1"/>
    </source>
</evidence>
<dbReference type="PATRIC" id="fig|1341156.4.peg.399"/>
<sequence>MTKKRLSYETGAEYLSAGGSFEDELFKEEQKDDTEARAEYSKALYKMLENNLTKKQKCYIILYYRDKLTVKEIAEKFGVDKSTVSRTIDRGRKRIVGNAGRAAMSRLFSKK</sequence>
<dbReference type="NCBIfam" id="TIGR02937">
    <property type="entry name" value="sigma70-ECF"/>
    <property type="match status" value="1"/>
</dbReference>
<evidence type="ECO:0000313" key="4">
    <source>
        <dbReference type="Proteomes" id="UP000021369"/>
    </source>
</evidence>
<dbReference type="InterPro" id="IPR007394">
    <property type="entry name" value="UPF0122"/>
</dbReference>
<name>A0A011WUR3_RUMAL</name>
<organism evidence="3 4">
    <name type="scientific">Ruminococcus albus SY3</name>
    <dbReference type="NCBI Taxonomy" id="1341156"/>
    <lineage>
        <taxon>Bacteria</taxon>
        <taxon>Bacillati</taxon>
        <taxon>Bacillota</taxon>
        <taxon>Clostridia</taxon>
        <taxon>Eubacteriales</taxon>
        <taxon>Oscillospiraceae</taxon>
        <taxon>Ruminococcus</taxon>
    </lineage>
</organism>
<dbReference type="Pfam" id="PF04297">
    <property type="entry name" value="UPF0122"/>
    <property type="match status" value="1"/>
</dbReference>
<dbReference type="Proteomes" id="UP000021369">
    <property type="component" value="Unassembled WGS sequence"/>
</dbReference>
<dbReference type="InterPro" id="IPR036388">
    <property type="entry name" value="WH-like_DNA-bd_sf"/>
</dbReference>
<dbReference type="GO" id="GO:0006352">
    <property type="term" value="P:DNA-templated transcription initiation"/>
    <property type="evidence" value="ECO:0007669"/>
    <property type="project" value="InterPro"/>
</dbReference>
<evidence type="ECO:0000256" key="1">
    <source>
        <dbReference type="ARBA" id="ARBA00008720"/>
    </source>
</evidence>
<dbReference type="GO" id="GO:0003700">
    <property type="term" value="F:DNA-binding transcription factor activity"/>
    <property type="evidence" value="ECO:0007669"/>
    <property type="project" value="InterPro"/>
</dbReference>
<comment type="function">
    <text evidence="2">Might take part in the signal recognition particle (SRP) pathway. This is inferred from the conservation of its genetic proximity to ftsY/ffh. May be a regulatory protein.</text>
</comment>
<dbReference type="SUPFAM" id="SSF88659">
    <property type="entry name" value="Sigma3 and sigma4 domains of RNA polymerase sigma factors"/>
    <property type="match status" value="1"/>
</dbReference>
<comment type="similarity">
    <text evidence="1">Belongs to the UPF0122 family.</text>
</comment>
<protein>
    <submittedName>
        <fullName evidence="3">DNA-binding protein</fullName>
    </submittedName>
</protein>
<keyword evidence="3" id="KW-0238">DNA-binding</keyword>
<comment type="caution">
    <text evidence="3">The sequence shown here is derived from an EMBL/GenBank/DDBJ whole genome shotgun (WGS) entry which is preliminary data.</text>
</comment>
<reference evidence="3 4" key="1">
    <citation type="submission" date="2013-06" db="EMBL/GenBank/DDBJ databases">
        <title>Rumen cellulosomics: divergent fiber-degrading strategies revealed by comparative genome-wide analysis of six Ruminococcal strains.</title>
        <authorList>
            <person name="Dassa B."/>
            <person name="Borovok I."/>
            <person name="Lamed R."/>
            <person name="Flint H."/>
            <person name="Yeoman C.J."/>
            <person name="White B."/>
            <person name="Bayer E.A."/>
        </authorList>
    </citation>
    <scope>NUCLEOTIDE SEQUENCE [LARGE SCALE GENOMIC DNA]</scope>
    <source>
        <strain evidence="3 4">SY3</strain>
    </source>
</reference>
<dbReference type="InterPro" id="IPR013324">
    <property type="entry name" value="RNA_pol_sigma_r3/r4-like"/>
</dbReference>
<dbReference type="OrthoDB" id="1734549at2"/>
<dbReference type="AlphaFoldDB" id="A0A011WUR3"/>
<dbReference type="EMBL" id="JEOB01000001">
    <property type="protein sequence ID" value="EXM40765.1"/>
    <property type="molecule type" value="Genomic_DNA"/>
</dbReference>
<dbReference type="InterPro" id="IPR014284">
    <property type="entry name" value="RNA_pol_sigma-70_dom"/>
</dbReference>
<evidence type="ECO:0000256" key="2">
    <source>
        <dbReference type="ARBA" id="ARBA00024764"/>
    </source>
</evidence>
<keyword evidence="4" id="KW-1185">Reference proteome</keyword>
<proteinExistence type="inferred from homology"/>
<dbReference type="GO" id="GO:0003677">
    <property type="term" value="F:DNA binding"/>
    <property type="evidence" value="ECO:0007669"/>
    <property type="project" value="UniProtKB-KW"/>
</dbReference>
<gene>
    <name evidence="3" type="ORF">RASY3_03375</name>
</gene>
<dbReference type="Gene3D" id="1.10.10.10">
    <property type="entry name" value="Winged helix-like DNA-binding domain superfamily/Winged helix DNA-binding domain"/>
    <property type="match status" value="1"/>
</dbReference>